<dbReference type="InterPro" id="IPR021379">
    <property type="entry name" value="DUF3012"/>
</dbReference>
<dbReference type="RefSeq" id="WP_142895077.1">
    <property type="nucleotide sequence ID" value="NZ_ML660052.1"/>
</dbReference>
<accession>A0A545U2Y6</accession>
<organism evidence="2 3">
    <name type="scientific">Denitrobaculum tricleocarpae</name>
    <dbReference type="NCBI Taxonomy" id="2591009"/>
    <lineage>
        <taxon>Bacteria</taxon>
        <taxon>Pseudomonadati</taxon>
        <taxon>Pseudomonadota</taxon>
        <taxon>Alphaproteobacteria</taxon>
        <taxon>Rhodospirillales</taxon>
        <taxon>Rhodospirillaceae</taxon>
        <taxon>Denitrobaculum</taxon>
    </lineage>
</organism>
<feature type="signal peptide" evidence="1">
    <location>
        <begin position="1"/>
        <end position="22"/>
    </location>
</feature>
<evidence type="ECO:0000256" key="1">
    <source>
        <dbReference type="SAM" id="SignalP"/>
    </source>
</evidence>
<evidence type="ECO:0000313" key="3">
    <source>
        <dbReference type="Proteomes" id="UP000315252"/>
    </source>
</evidence>
<reference evidence="2 3" key="1">
    <citation type="submission" date="2019-06" db="EMBL/GenBank/DDBJ databases">
        <title>Whole genome sequence for Rhodospirillaceae sp. R148.</title>
        <authorList>
            <person name="Wang G."/>
        </authorList>
    </citation>
    <scope>NUCLEOTIDE SEQUENCE [LARGE SCALE GENOMIC DNA]</scope>
    <source>
        <strain evidence="2 3">R148</strain>
    </source>
</reference>
<proteinExistence type="predicted"/>
<dbReference type="Pfam" id="PF11216">
    <property type="entry name" value="DUF3012"/>
    <property type="match status" value="1"/>
</dbReference>
<protein>
    <submittedName>
        <fullName evidence="2">DUF3012 domain-containing protein</fullName>
    </submittedName>
</protein>
<evidence type="ECO:0000313" key="2">
    <source>
        <dbReference type="EMBL" id="TQV83842.1"/>
    </source>
</evidence>
<dbReference type="Proteomes" id="UP000315252">
    <property type="component" value="Unassembled WGS sequence"/>
</dbReference>
<comment type="caution">
    <text evidence="2">The sequence shown here is derived from an EMBL/GenBank/DDBJ whole genome shotgun (WGS) entry which is preliminary data.</text>
</comment>
<dbReference type="AlphaFoldDB" id="A0A545U2Y6"/>
<sequence>MRSLKLVLFAAAMALSPAGTQALEASAHREVVSKAFDNFEAIMFAPLKVDQRTPVAGVRAICQSVQESLNQLVANAERRESLELPDTLEEAQALNNFLATRFRALQTRMTQSSDRIQASGKIIETHCPELSVQQNLAQTAMQIALAQYTPEGWCRAMSQKPEADWSAQDNTYFMRFCKTGNSN</sequence>
<keyword evidence="1" id="KW-0732">Signal</keyword>
<feature type="chain" id="PRO_5022123681" evidence="1">
    <location>
        <begin position="23"/>
        <end position="183"/>
    </location>
</feature>
<gene>
    <name evidence="2" type="ORF">FKG95_04485</name>
</gene>
<keyword evidence="3" id="KW-1185">Reference proteome</keyword>
<dbReference type="EMBL" id="VHSH01000001">
    <property type="protein sequence ID" value="TQV83842.1"/>
    <property type="molecule type" value="Genomic_DNA"/>
</dbReference>
<name>A0A545U2Y6_9PROT</name>